<dbReference type="AlphaFoldDB" id="A0A2S6HBU4"/>
<name>A0A2S6HBU4_9GAMM</name>
<sequence length="451" mass="51342">MQDQELTEFKSYAGNLKADGDSAPITFQVCIDKTGEVKFKFDAVTLTKETSFIKNWWNGEGSNIKYFSLSGKAEDGTEFKTEDLHFNSLPIKYNEETGSYISPIGGCSRAEFNLKLAALVPKPQLYMCVKGFQSLHQLSSECHLGKVIIGGNSSIDEPDTISGYIAVQSDNEPADLTVWHTEAGKLLEHVRWIMSFASSIELKRPIIKFYTGDDMKVIALSQTRQASINYPTFNLFNQQPVFYAAVSSFFFDLKVKKLLYAIEWFTMEFTHNEIRLVNAMTALENLVASNLDDDDTLILPEKEFERIELALREMLIKCFEEKTVATDRTKKAAKVALKAYETKFNDFNRLSIYQKLTNFAKGWWQVSLDGITENKIKEAIKARNRIVHRGHYYDDGKEESNVALWEHTLIVREIVVRFLLAAIGYRGTYISYIGGCHNAQFPPQTDFKDAN</sequence>
<evidence type="ECO:0000313" key="2">
    <source>
        <dbReference type="Proteomes" id="UP000240010"/>
    </source>
</evidence>
<reference evidence="1 2" key="1">
    <citation type="submission" date="2018-02" db="EMBL/GenBank/DDBJ databases">
        <title>Subsurface microbial communities from deep shales in Ohio and West Virginia, USA.</title>
        <authorList>
            <person name="Wrighton K."/>
        </authorList>
    </citation>
    <scope>NUCLEOTIDE SEQUENCE [LARGE SCALE GENOMIC DNA]</scope>
    <source>
        <strain evidence="1 2">OWC-DMM</strain>
    </source>
</reference>
<organism evidence="1 2">
    <name type="scientific">Methylobacter tundripaludum</name>
    <dbReference type="NCBI Taxonomy" id="173365"/>
    <lineage>
        <taxon>Bacteria</taxon>
        <taxon>Pseudomonadati</taxon>
        <taxon>Pseudomonadota</taxon>
        <taxon>Gammaproteobacteria</taxon>
        <taxon>Methylococcales</taxon>
        <taxon>Methylococcaceae</taxon>
        <taxon>Methylobacter</taxon>
    </lineage>
</organism>
<evidence type="ECO:0000313" key="1">
    <source>
        <dbReference type="EMBL" id="PPK74928.1"/>
    </source>
</evidence>
<comment type="caution">
    <text evidence="1">The sequence shown here is derived from an EMBL/GenBank/DDBJ whole genome shotgun (WGS) entry which is preliminary data.</text>
</comment>
<protein>
    <submittedName>
        <fullName evidence="1">Uncharacterized protein</fullName>
    </submittedName>
</protein>
<dbReference type="RefSeq" id="WP_104429444.1">
    <property type="nucleotide sequence ID" value="NZ_PTIZ01000007.1"/>
</dbReference>
<gene>
    <name evidence="1" type="ORF">B0F87_107171</name>
</gene>
<accession>A0A2S6HBU4</accession>
<proteinExistence type="predicted"/>
<dbReference type="Proteomes" id="UP000240010">
    <property type="component" value="Unassembled WGS sequence"/>
</dbReference>
<dbReference type="EMBL" id="PTIZ01000007">
    <property type="protein sequence ID" value="PPK74928.1"/>
    <property type="molecule type" value="Genomic_DNA"/>
</dbReference>